<evidence type="ECO:0000256" key="7">
    <source>
        <dbReference type="ARBA" id="ARBA00023239"/>
    </source>
</evidence>
<keyword evidence="8" id="KW-0863">Zinc-finger</keyword>
<dbReference type="PANTHER" id="PTHR13604:SF0">
    <property type="entry name" value="ABASIC SITE PROCESSING PROTEIN HMCES"/>
    <property type="match status" value="1"/>
</dbReference>
<keyword evidence="4" id="KW-0378">Hydrolase</keyword>
<feature type="compositionally biased region" description="Low complexity" evidence="9">
    <location>
        <begin position="544"/>
        <end position="554"/>
    </location>
</feature>
<proteinExistence type="inferred from homology"/>
<dbReference type="Gene3D" id="6.10.140.100">
    <property type="match status" value="1"/>
</dbReference>
<keyword evidence="2" id="KW-0645">Protease</keyword>
<dbReference type="Proteomes" id="UP000717515">
    <property type="component" value="Unassembled WGS sequence"/>
</dbReference>
<dbReference type="Pfam" id="PF00320">
    <property type="entry name" value="GATA"/>
    <property type="match status" value="1"/>
</dbReference>
<dbReference type="SMART" id="SM00726">
    <property type="entry name" value="UIM"/>
    <property type="match status" value="3"/>
</dbReference>
<feature type="compositionally biased region" description="Polar residues" evidence="9">
    <location>
        <begin position="1003"/>
        <end position="1019"/>
    </location>
</feature>
<evidence type="ECO:0000256" key="9">
    <source>
        <dbReference type="SAM" id="MobiDB-lite"/>
    </source>
</evidence>
<evidence type="ECO:0000256" key="1">
    <source>
        <dbReference type="ARBA" id="ARBA00008136"/>
    </source>
</evidence>
<keyword evidence="8" id="KW-0862">Zinc</keyword>
<dbReference type="Pfam" id="PF02586">
    <property type="entry name" value="SRAP"/>
    <property type="match status" value="1"/>
</dbReference>
<feature type="compositionally biased region" description="Polar residues" evidence="9">
    <location>
        <begin position="517"/>
        <end position="536"/>
    </location>
</feature>
<feature type="compositionally biased region" description="Low complexity" evidence="9">
    <location>
        <begin position="701"/>
        <end position="716"/>
    </location>
</feature>
<dbReference type="GO" id="GO:0008270">
    <property type="term" value="F:zinc ion binding"/>
    <property type="evidence" value="ECO:0007669"/>
    <property type="project" value="UniProtKB-KW"/>
</dbReference>
<dbReference type="Gene3D" id="3.30.50.10">
    <property type="entry name" value="Erythroid Transcription Factor GATA-1, subunit A"/>
    <property type="match status" value="1"/>
</dbReference>
<evidence type="ECO:0000259" key="10">
    <source>
        <dbReference type="PROSITE" id="PS50114"/>
    </source>
</evidence>
<keyword evidence="7" id="KW-0456">Lyase</keyword>
<dbReference type="InterPro" id="IPR000679">
    <property type="entry name" value="Znf_GATA"/>
</dbReference>
<keyword evidence="6" id="KW-0238">DNA-binding</keyword>
<dbReference type="SUPFAM" id="SSF143081">
    <property type="entry name" value="BB1717-like"/>
    <property type="match status" value="1"/>
</dbReference>
<dbReference type="GO" id="GO:0043565">
    <property type="term" value="F:sequence-specific DNA binding"/>
    <property type="evidence" value="ECO:0007669"/>
    <property type="project" value="InterPro"/>
</dbReference>
<evidence type="ECO:0000256" key="2">
    <source>
        <dbReference type="ARBA" id="ARBA00022670"/>
    </source>
</evidence>
<dbReference type="SMART" id="SM00401">
    <property type="entry name" value="ZnF_GATA"/>
    <property type="match status" value="1"/>
</dbReference>
<dbReference type="InterPro" id="IPR013088">
    <property type="entry name" value="Znf_NHR/GATA"/>
</dbReference>
<dbReference type="GO" id="GO:0006508">
    <property type="term" value="P:proteolysis"/>
    <property type="evidence" value="ECO:0007669"/>
    <property type="project" value="UniProtKB-KW"/>
</dbReference>
<accession>A0A9P8AC08</accession>
<name>A0A9P8AC08_MORAP</name>
<evidence type="ECO:0000256" key="8">
    <source>
        <dbReference type="PROSITE-ProRule" id="PRU00094"/>
    </source>
</evidence>
<dbReference type="Pfam" id="PF02809">
    <property type="entry name" value="UIM"/>
    <property type="match status" value="1"/>
</dbReference>
<feature type="region of interest" description="Disordered" evidence="9">
    <location>
        <begin position="288"/>
        <end position="315"/>
    </location>
</feature>
<feature type="compositionally biased region" description="Polar residues" evidence="9">
    <location>
        <begin position="573"/>
        <end position="588"/>
    </location>
</feature>
<organism evidence="11 12">
    <name type="scientific">Mortierella alpina</name>
    <name type="common">Oleaginous fungus</name>
    <name type="synonym">Mortierella renispora</name>
    <dbReference type="NCBI Taxonomy" id="64518"/>
    <lineage>
        <taxon>Eukaryota</taxon>
        <taxon>Fungi</taxon>
        <taxon>Fungi incertae sedis</taxon>
        <taxon>Mucoromycota</taxon>
        <taxon>Mortierellomycotina</taxon>
        <taxon>Mortierellomycetes</taxon>
        <taxon>Mortierellales</taxon>
        <taxon>Mortierellaceae</taxon>
        <taxon>Mortierella</taxon>
    </lineage>
</organism>
<dbReference type="InterPro" id="IPR003738">
    <property type="entry name" value="SRAP"/>
</dbReference>
<gene>
    <name evidence="11" type="ORF">KVV02_001875</name>
</gene>
<evidence type="ECO:0000313" key="12">
    <source>
        <dbReference type="Proteomes" id="UP000717515"/>
    </source>
</evidence>
<keyword evidence="8" id="KW-0479">Metal-binding</keyword>
<dbReference type="Gene3D" id="3.90.1680.10">
    <property type="entry name" value="SOS response associated peptidase-like"/>
    <property type="match status" value="1"/>
</dbReference>
<feature type="region of interest" description="Disordered" evidence="9">
    <location>
        <begin position="697"/>
        <end position="734"/>
    </location>
</feature>
<dbReference type="PANTHER" id="PTHR13604">
    <property type="entry name" value="DC12-RELATED"/>
    <property type="match status" value="1"/>
</dbReference>
<dbReference type="SUPFAM" id="SSF57716">
    <property type="entry name" value="Glucocorticoid receptor-like (DNA-binding domain)"/>
    <property type="match status" value="1"/>
</dbReference>
<feature type="domain" description="GATA-type" evidence="10">
    <location>
        <begin position="1028"/>
        <end position="1077"/>
    </location>
</feature>
<dbReference type="InterPro" id="IPR003903">
    <property type="entry name" value="UIM_dom"/>
</dbReference>
<dbReference type="GO" id="GO:0016829">
    <property type="term" value="F:lyase activity"/>
    <property type="evidence" value="ECO:0007669"/>
    <property type="project" value="UniProtKB-KW"/>
</dbReference>
<dbReference type="CDD" id="cd00202">
    <property type="entry name" value="ZnF_GATA"/>
    <property type="match status" value="1"/>
</dbReference>
<comment type="similarity">
    <text evidence="1">Belongs to the SOS response-associated peptidase family.</text>
</comment>
<keyword evidence="3" id="KW-0227">DNA damage</keyword>
<feature type="region of interest" description="Disordered" evidence="9">
    <location>
        <begin position="492"/>
        <end position="601"/>
    </location>
</feature>
<evidence type="ECO:0000256" key="6">
    <source>
        <dbReference type="ARBA" id="ARBA00023125"/>
    </source>
</evidence>
<evidence type="ECO:0000256" key="3">
    <source>
        <dbReference type="ARBA" id="ARBA00022763"/>
    </source>
</evidence>
<feature type="compositionally biased region" description="Low complexity" evidence="9">
    <location>
        <begin position="1238"/>
        <end position="1249"/>
    </location>
</feature>
<feature type="compositionally biased region" description="Polar residues" evidence="9">
    <location>
        <begin position="1250"/>
        <end position="1277"/>
    </location>
</feature>
<evidence type="ECO:0000256" key="5">
    <source>
        <dbReference type="ARBA" id="ARBA00023124"/>
    </source>
</evidence>
<dbReference type="Pfam" id="PF23625">
    <property type="entry name" value="UIM_2"/>
    <property type="match status" value="2"/>
</dbReference>
<dbReference type="GO" id="GO:0008233">
    <property type="term" value="F:peptidase activity"/>
    <property type="evidence" value="ECO:0007669"/>
    <property type="project" value="UniProtKB-KW"/>
</dbReference>
<sequence>MCGRTAQGLTSAQIRQQLDKTLPSKPADTWIGEDKYRTSYNVAPTRYQPVVRADPNNSNSYVVHMMRWGLIPRHTKSMPEYSSVLKSINARDDSLFMGPTGKPMFSHSKNHKRCILLAEGFYEWRRRGKERVPFYTKRRDGGLMLMAAIYDIATIQGEKEPMYTYATITTNASPQLDWLHDRMPVLIPNHDHDKIRLWLDPKQTWNTSLEAMLKPCDEFMETEDTDEKGHKTIETVYALETYQVDEKVNSVRNDSAEFAQPWNSTLNKKTLNRFFLSKSESPSDLAVASGLKSKVKQDPGGGSESKHPIQDGATNVSTTAAKMAAEAVKEEMDRQQQLVSVAADDSQRDAGFDIQEQESTLQLDQSTADDLRWREAEDKEEEEFKKVLELSRLDHTMNNTAGPPRPAVYDTQEQFSAKESPGGDSSGSMDLLATRQNDRQSEDEEMRRAIEESLAGSHEHMHSQDVPHISEDQALEKKEQDDLEKAIAASLAGASHGTHEPTPVSALSVAAGPQSPTPSLAASSPGSKQGQTSAPTTPRKRKPGSSLSSSPSAAKKNRASQSSKITTRPGEQPMTSIHPTVQRTSSGLSHRRRLPADTARKPKVVYPTTLQPDPQDRIPTMSIADSGLLQATLSQSRTAWTHSAFSRFIPEPAARGPGGKKYASELSLAGLCTVCIGPHMFLNTKFYTVINPPPPPPPLPASTSSTASNSTAAPTPTEEHAHSPCSTPPVVLGGSPAPERVIELILARTADMAAEAAAAGTVPSSITPTLLDIDLPRSLMKDTHMFAAKWDNETGDSMLKTEAMEGSFSSTARLAGSATRTKVSPPRQHRPKHQIAFEFKENPGCRWLFPHESSLELTPEEGQEPARISASFYLPTMEDNPAGLSGYGSGSALVPGPGQATTMVILQATNELWAGLQHAINDPAATYRFMMDKMKNIPPRSYVQYKLPLDFPDEQLQPMGLKKLPDNKVVPLSSLVSPKRKPETNDQQQGSRSKRTKAGQDDLQLSGSKGARRTSSFADVTSTLSRPRCTYCSVASTPRWRRGPDGPSSLCNKCGILWKRGKILQDVSSAESTYESESSTTEHTLSASGAMPITTTADAASRMRQESLGLTGDDRGYDEQYIRTSETGKRVAATSRLLSNAVDGGYSNGGTLGSALEGEKTSTSKRRGAKVSAPESTGPKLVPIYQIGETGKASSRSATSRRDRGDKGDKEKEKGKDKLKTKDKGREKDKEQDKGEITSATPASSPLTSMDATSSLGTTPASSGASANDSAVLTPENSAAVATASPTAPKPGSESKSATSKAASTKTTTTGVTRAGKQKANSGAGGATVTKAPHPASAGAKLSLLKAYASTPKYQISHPAAVATANLADDGLSFYATKNLYTNNTATFPLHFPTISIAFGPNNDYYMYPNCAMVLFENHFQIKLIFGGERTEIDVRKEGIEETEFQVVDVGDGESMIVMKALLRQQLTRFDKELLNPERNECLIVFRFRERLDGGGPPVKPLLEQWLKTEVPVASQVAPVAGSGDKS</sequence>
<feature type="region of interest" description="Disordered" evidence="9">
    <location>
        <begin position="1140"/>
        <end position="1334"/>
    </location>
</feature>
<dbReference type="InterPro" id="IPR036590">
    <property type="entry name" value="SRAP-like"/>
</dbReference>
<evidence type="ECO:0000256" key="4">
    <source>
        <dbReference type="ARBA" id="ARBA00022801"/>
    </source>
</evidence>
<dbReference type="GO" id="GO:0003697">
    <property type="term" value="F:single-stranded DNA binding"/>
    <property type="evidence" value="ECO:0007669"/>
    <property type="project" value="InterPro"/>
</dbReference>
<keyword evidence="5" id="KW-0190">Covalent protein-DNA linkage</keyword>
<feature type="compositionally biased region" description="Basic and acidic residues" evidence="9">
    <location>
        <begin position="1200"/>
        <end position="1236"/>
    </location>
</feature>
<dbReference type="GO" id="GO:0106300">
    <property type="term" value="P:protein-DNA covalent cross-linking repair"/>
    <property type="evidence" value="ECO:0007669"/>
    <property type="project" value="InterPro"/>
</dbReference>
<dbReference type="EMBL" id="JAIFTL010000011">
    <property type="protein sequence ID" value="KAG9326925.1"/>
    <property type="molecule type" value="Genomic_DNA"/>
</dbReference>
<feature type="compositionally biased region" description="Low complexity" evidence="9">
    <location>
        <begin position="1278"/>
        <end position="1287"/>
    </location>
</feature>
<feature type="region of interest" description="Disordered" evidence="9">
    <location>
        <begin position="958"/>
        <end position="1019"/>
    </location>
</feature>
<dbReference type="GO" id="GO:0006355">
    <property type="term" value="P:regulation of DNA-templated transcription"/>
    <property type="evidence" value="ECO:0007669"/>
    <property type="project" value="InterPro"/>
</dbReference>
<dbReference type="PROSITE" id="PS50114">
    <property type="entry name" value="GATA_ZN_FINGER_2"/>
    <property type="match status" value="1"/>
</dbReference>
<comment type="caution">
    <text evidence="11">The sequence shown here is derived from an EMBL/GenBank/DDBJ whole genome shotgun (WGS) entry which is preliminary data.</text>
</comment>
<reference evidence="11" key="1">
    <citation type="submission" date="2021-07" db="EMBL/GenBank/DDBJ databases">
        <title>Draft genome of Mortierella alpina, strain LL118, isolated from an aspen leaf litter sample.</title>
        <authorList>
            <person name="Yang S."/>
            <person name="Vinatzer B.A."/>
        </authorList>
    </citation>
    <scope>NUCLEOTIDE SEQUENCE</scope>
    <source>
        <strain evidence="11">LL118</strain>
    </source>
</reference>
<protein>
    <recommendedName>
        <fullName evidence="10">GATA-type domain-containing protein</fullName>
    </recommendedName>
</protein>
<feature type="compositionally biased region" description="Low complexity" evidence="9">
    <location>
        <begin position="1295"/>
        <end position="1310"/>
    </location>
</feature>
<evidence type="ECO:0000313" key="11">
    <source>
        <dbReference type="EMBL" id="KAG9326925.1"/>
    </source>
</evidence>